<protein>
    <submittedName>
        <fullName evidence="3">PIR Superfamily Protein</fullName>
    </submittedName>
</protein>
<keyword evidence="1" id="KW-0472">Membrane</keyword>
<dbReference type="AlphaFoldDB" id="A0A1A9APW2"/>
<evidence type="ECO:0000313" key="4">
    <source>
        <dbReference type="Proteomes" id="UP000078550"/>
    </source>
</evidence>
<dbReference type="Proteomes" id="UP000078550">
    <property type="component" value="Unassembled WGS sequence"/>
</dbReference>
<evidence type="ECO:0000313" key="5">
    <source>
        <dbReference type="Proteomes" id="UP000078555"/>
    </source>
</evidence>
<feature type="transmembrane region" description="Helical" evidence="1">
    <location>
        <begin position="130"/>
        <end position="153"/>
    </location>
</feature>
<keyword evidence="5" id="KW-1185">Reference proteome</keyword>
<keyword evidence="1" id="KW-0812">Transmembrane</keyword>
<accession>A0A1A9APW2</accession>
<evidence type="ECO:0000256" key="1">
    <source>
        <dbReference type="SAM" id="Phobius"/>
    </source>
</evidence>
<dbReference type="EMBL" id="FLRD01001794">
    <property type="protein sequence ID" value="SBT58255.1"/>
    <property type="molecule type" value="Genomic_DNA"/>
</dbReference>
<reference evidence="3" key="2">
    <citation type="submission" date="2016-05" db="EMBL/GenBank/DDBJ databases">
        <authorList>
            <person name="Lavstsen T."/>
            <person name="Jespersen J.S."/>
        </authorList>
    </citation>
    <scope>NUCLEOTIDE SEQUENCE [LARGE SCALE GENOMIC DNA]</scope>
</reference>
<sequence length="211" mass="25275">MYLYISQETEENIKHQHFINWDNKVKPVEHDTFPYSELLKGLINRNRELYNLAYALTVIYTDAHVLQENQANICAFLNEWLNNKKRINTNNETDFEKMELWEYYVEGLWNKLEQEEQRNYWCRRSFPPSIVANAFSVSFTVFVSILLFFFLIYNYSTIRGRFRSSIKNRIRLRHNFHKDTSNGLLGTPSKYSGLNIGNNRIRISYHSARHS</sequence>
<keyword evidence="1" id="KW-1133">Transmembrane helix</keyword>
<evidence type="ECO:0000313" key="2">
    <source>
        <dbReference type="EMBL" id="SBT30672.1"/>
    </source>
</evidence>
<reference evidence="4 5" key="1">
    <citation type="submission" date="2016-05" db="EMBL/GenBank/DDBJ databases">
        <authorList>
            <person name="Naeem Raeece"/>
        </authorList>
    </citation>
    <scope>NUCLEOTIDE SEQUENCE [LARGE SCALE GENOMIC DNA]</scope>
</reference>
<gene>
    <name evidence="3" type="ORF">POVWA1_086570</name>
    <name evidence="2" type="ORF">POVWA2_000130</name>
</gene>
<dbReference type="Proteomes" id="UP000078555">
    <property type="component" value="Unassembled WGS sequence"/>
</dbReference>
<proteinExistence type="predicted"/>
<name>A0A1A9APW2_PLAOA</name>
<dbReference type="EMBL" id="FLRE01000001">
    <property type="protein sequence ID" value="SBT30672.1"/>
    <property type="molecule type" value="Genomic_DNA"/>
</dbReference>
<evidence type="ECO:0000313" key="3">
    <source>
        <dbReference type="EMBL" id="SBT58255.1"/>
    </source>
</evidence>
<organism evidence="3 5">
    <name type="scientific">Plasmodium ovale wallikeri</name>
    <dbReference type="NCBI Taxonomy" id="864142"/>
    <lineage>
        <taxon>Eukaryota</taxon>
        <taxon>Sar</taxon>
        <taxon>Alveolata</taxon>
        <taxon>Apicomplexa</taxon>
        <taxon>Aconoidasida</taxon>
        <taxon>Haemosporida</taxon>
        <taxon>Plasmodiidae</taxon>
        <taxon>Plasmodium</taxon>
        <taxon>Plasmodium (Plasmodium)</taxon>
    </lineage>
</organism>